<feature type="region of interest" description="Disordered" evidence="9">
    <location>
        <begin position="61"/>
        <end position="80"/>
    </location>
</feature>
<dbReference type="EnsemblMetazoa" id="SSS_3675s_mrna">
    <property type="protein sequence ID" value="KAF7491946.1"/>
    <property type="gene ID" value="SSS_3675"/>
</dbReference>
<feature type="compositionally biased region" description="Acidic residues" evidence="9">
    <location>
        <begin position="16"/>
        <end position="27"/>
    </location>
</feature>
<dbReference type="FunFam" id="1.10.357.20:FF:000001">
    <property type="entry name" value="Solute carrier family 41 member 2"/>
    <property type="match status" value="1"/>
</dbReference>
<evidence type="ECO:0000313" key="14">
    <source>
        <dbReference type="Proteomes" id="UP000070412"/>
    </source>
</evidence>
<dbReference type="Proteomes" id="UP000070412">
    <property type="component" value="Unassembled WGS sequence"/>
</dbReference>
<feature type="domain" description="SLC41A/MgtE integral membrane" evidence="11">
    <location>
        <begin position="368"/>
        <end position="513"/>
    </location>
</feature>
<feature type="transmembrane region" description="Helical" evidence="10">
    <location>
        <begin position="496"/>
        <end position="519"/>
    </location>
</feature>
<evidence type="ECO:0000256" key="7">
    <source>
        <dbReference type="ARBA" id="ARBA00023065"/>
    </source>
</evidence>
<dbReference type="InterPro" id="IPR036739">
    <property type="entry name" value="SLC41_membr_dom_sf"/>
</dbReference>
<organism evidence="12">
    <name type="scientific">Sarcoptes scabiei</name>
    <name type="common">Itch mite</name>
    <name type="synonym">Acarus scabiei</name>
    <dbReference type="NCBI Taxonomy" id="52283"/>
    <lineage>
        <taxon>Eukaryota</taxon>
        <taxon>Metazoa</taxon>
        <taxon>Ecdysozoa</taxon>
        <taxon>Arthropoda</taxon>
        <taxon>Chelicerata</taxon>
        <taxon>Arachnida</taxon>
        <taxon>Acari</taxon>
        <taxon>Acariformes</taxon>
        <taxon>Sarcoptiformes</taxon>
        <taxon>Astigmata</taxon>
        <taxon>Psoroptidia</taxon>
        <taxon>Sarcoptoidea</taxon>
        <taxon>Sarcoptidae</taxon>
        <taxon>Sarcoptinae</taxon>
        <taxon>Sarcoptes</taxon>
    </lineage>
</organism>
<evidence type="ECO:0000313" key="13">
    <source>
        <dbReference type="EnsemblMetazoa" id="KAF7491946.1"/>
    </source>
</evidence>
<feature type="domain" description="SLC41A/MgtE integral membrane" evidence="11">
    <location>
        <begin position="158"/>
        <end position="292"/>
    </location>
</feature>
<dbReference type="SUPFAM" id="SSF161093">
    <property type="entry name" value="MgtE membrane domain-like"/>
    <property type="match status" value="2"/>
</dbReference>
<evidence type="ECO:0000313" key="12">
    <source>
        <dbReference type="EMBL" id="KAF7491946.1"/>
    </source>
</evidence>
<feature type="transmembrane region" description="Helical" evidence="10">
    <location>
        <begin position="303"/>
        <end position="323"/>
    </location>
</feature>
<feature type="transmembrane region" description="Helical" evidence="10">
    <location>
        <begin position="233"/>
        <end position="263"/>
    </location>
</feature>
<dbReference type="PANTHER" id="PTHR16228">
    <property type="entry name" value="DIVALENT CATION TRANSPORTER SOLUTE CARRIER FAMILY 41"/>
    <property type="match status" value="1"/>
</dbReference>
<feature type="compositionally biased region" description="Polar residues" evidence="9">
    <location>
        <begin position="61"/>
        <end position="72"/>
    </location>
</feature>
<feature type="transmembrane region" description="Helical" evidence="10">
    <location>
        <begin position="192"/>
        <end position="221"/>
    </location>
</feature>
<keyword evidence="6 10" id="KW-1133">Transmembrane helix</keyword>
<keyword evidence="7" id="KW-0406">Ion transport</keyword>
<dbReference type="GO" id="GO:0005886">
    <property type="term" value="C:plasma membrane"/>
    <property type="evidence" value="ECO:0007669"/>
    <property type="project" value="TreeGrafter"/>
</dbReference>
<dbReference type="GO" id="GO:0008324">
    <property type="term" value="F:monoatomic cation transmembrane transporter activity"/>
    <property type="evidence" value="ECO:0007669"/>
    <property type="project" value="InterPro"/>
</dbReference>
<evidence type="ECO:0000256" key="5">
    <source>
        <dbReference type="ARBA" id="ARBA00022842"/>
    </source>
</evidence>
<evidence type="ECO:0000256" key="1">
    <source>
        <dbReference type="ARBA" id="ARBA00004141"/>
    </source>
</evidence>
<evidence type="ECO:0000256" key="8">
    <source>
        <dbReference type="ARBA" id="ARBA00023136"/>
    </source>
</evidence>
<feature type="transmembrane region" description="Helical" evidence="10">
    <location>
        <begin position="152"/>
        <end position="171"/>
    </location>
</feature>
<evidence type="ECO:0000256" key="6">
    <source>
        <dbReference type="ARBA" id="ARBA00022989"/>
    </source>
</evidence>
<keyword evidence="14" id="KW-1185">Reference proteome</keyword>
<feature type="transmembrane region" description="Helical" evidence="10">
    <location>
        <begin position="120"/>
        <end position="140"/>
    </location>
</feature>
<accession>A0A834RAM9</accession>
<evidence type="ECO:0000256" key="2">
    <source>
        <dbReference type="ARBA" id="ARBA00009749"/>
    </source>
</evidence>
<sequence length="554" mass="61150">MNFEMSPITVDNSILDNDDDEDDDDEGASGGHTNVAYCHDENIDDRINTSIDFNNNSADKSNSIGNAVNSDDNFGGKKDSTDNELIDAKIDAEIASNDASKDPIHLYEVQTSWSVFRQMLIPFLIAGIGSMFAGIVLNSVTQWPVFKAVPQISIMVSAFLGLIGNIETTLASRLSTQANLGRLDDWNGIREIISANFMVIQCQSSTVGLFAALCSLAVSTIRKKTRDKINWDSILLLCSTSIVTSIISNTIIAFMIIMVVLLARRLRINPDNISTPVAASMGDVCTIAILAYVSRFLNELSGMFKITLILGTLSLAPIFGFCARQSRWTRSVILTGWTAILGAVMIEQPGGVVMESAFDQYKVMSTFQPLVNGIGSNLVGIQTSRMSTFLHSTAPKGQLPATNPNYLVSPMFVFFSKDTHARMARLLMMVIVPTHLFYMALIYLLQNTFDFAVVLTFPFISVYLIAVILQLIFLLYLAYISVFWAWKHRINPDNSAIPFTSALADVFGNCLMALAFTFLKSINDAASRIEEHNEDWYDSPMDSGFNSSRYVIAR</sequence>
<protein>
    <submittedName>
        <fullName evidence="12">Solute carrier family 41 member 3</fullName>
    </submittedName>
</protein>
<reference evidence="14" key="1">
    <citation type="journal article" date="2020" name="PLoS Negl. Trop. Dis.">
        <title>High-quality nuclear genome for Sarcoptes scabiei-A critical resource for a neglected parasite.</title>
        <authorList>
            <person name="Korhonen P.K."/>
            <person name="Gasser R.B."/>
            <person name="Ma G."/>
            <person name="Wang T."/>
            <person name="Stroehlein A.J."/>
            <person name="Young N.D."/>
            <person name="Ang C.S."/>
            <person name="Fernando D.D."/>
            <person name="Lu H.C."/>
            <person name="Taylor S."/>
            <person name="Reynolds S.L."/>
            <person name="Mofiz E."/>
            <person name="Najaraj S.H."/>
            <person name="Gowda H."/>
            <person name="Madugundu A."/>
            <person name="Renuse S."/>
            <person name="Holt D."/>
            <person name="Pandey A."/>
            <person name="Papenfuss A.T."/>
            <person name="Fischer K."/>
        </authorList>
    </citation>
    <scope>NUCLEOTIDE SEQUENCE [LARGE SCALE GENOMIC DNA]</scope>
</reference>
<proteinExistence type="inferred from homology"/>
<dbReference type="InterPro" id="IPR045349">
    <property type="entry name" value="SLC41A1-3"/>
</dbReference>
<dbReference type="OrthoDB" id="5791097at2759"/>
<feature type="region of interest" description="Disordered" evidence="9">
    <location>
        <begin position="1"/>
        <end position="36"/>
    </location>
</feature>
<comment type="subcellular location">
    <subcellularLocation>
        <location evidence="1">Membrane</location>
        <topology evidence="1">Multi-pass membrane protein</topology>
    </subcellularLocation>
</comment>
<evidence type="ECO:0000256" key="10">
    <source>
        <dbReference type="SAM" id="Phobius"/>
    </source>
</evidence>
<dbReference type="EMBL" id="WVUK01000058">
    <property type="protein sequence ID" value="KAF7491946.1"/>
    <property type="molecule type" value="Genomic_DNA"/>
</dbReference>
<dbReference type="Pfam" id="PF01769">
    <property type="entry name" value="MgtE"/>
    <property type="match status" value="2"/>
</dbReference>
<keyword evidence="8 10" id="KW-0472">Membrane</keyword>
<reference evidence="13" key="3">
    <citation type="submission" date="2022-06" db="UniProtKB">
        <authorList>
            <consortium name="EnsemblMetazoa"/>
        </authorList>
    </citation>
    <scope>IDENTIFICATION</scope>
</reference>
<keyword evidence="4 10" id="KW-0812">Transmembrane</keyword>
<evidence type="ECO:0000259" key="11">
    <source>
        <dbReference type="Pfam" id="PF01769"/>
    </source>
</evidence>
<feature type="transmembrane region" description="Helical" evidence="10">
    <location>
        <begin position="451"/>
        <end position="484"/>
    </location>
</feature>
<dbReference type="Gene3D" id="1.10.357.20">
    <property type="entry name" value="SLC41 divalent cation transporters, integral membrane domain"/>
    <property type="match status" value="2"/>
</dbReference>
<feature type="transmembrane region" description="Helical" evidence="10">
    <location>
        <begin position="275"/>
        <end position="297"/>
    </location>
</feature>
<comment type="similarity">
    <text evidence="2">Belongs to the SLC41A transporter family.</text>
</comment>
<feature type="transmembrane region" description="Helical" evidence="10">
    <location>
        <begin position="426"/>
        <end position="445"/>
    </location>
</feature>
<keyword evidence="5" id="KW-0460">Magnesium</keyword>
<dbReference type="AlphaFoldDB" id="A0A834RAM9"/>
<evidence type="ECO:0000256" key="9">
    <source>
        <dbReference type="SAM" id="MobiDB-lite"/>
    </source>
</evidence>
<reference evidence="12" key="2">
    <citation type="submission" date="2020-01" db="EMBL/GenBank/DDBJ databases">
        <authorList>
            <person name="Korhonen P.K.K."/>
            <person name="Guangxu M.G."/>
            <person name="Wang T.W."/>
            <person name="Stroehlein A.J.S."/>
            <person name="Young N.D."/>
            <person name="Ang C.-S.A."/>
            <person name="Fernando D.W.F."/>
            <person name="Lu H.L."/>
            <person name="Taylor S.T."/>
            <person name="Ehtesham M.E.M."/>
            <person name="Najaraj S.H.N."/>
            <person name="Harsha G.H.G."/>
            <person name="Madugundu A.M."/>
            <person name="Renuse S.R."/>
            <person name="Holt D.H."/>
            <person name="Pandey A.P."/>
            <person name="Papenfuss A.P."/>
            <person name="Gasser R.B.G."/>
            <person name="Fischer K.F."/>
        </authorList>
    </citation>
    <scope>NUCLEOTIDE SEQUENCE</scope>
    <source>
        <strain evidence="12">SSS_KF_BRIS2020</strain>
    </source>
</reference>
<evidence type="ECO:0000256" key="4">
    <source>
        <dbReference type="ARBA" id="ARBA00022692"/>
    </source>
</evidence>
<name>A0A834RAM9_SARSC</name>
<dbReference type="PANTHER" id="PTHR16228:SF21">
    <property type="entry name" value="SLC41A_MGTE INTEGRAL MEMBRANE DOMAIN-CONTAINING PROTEIN"/>
    <property type="match status" value="1"/>
</dbReference>
<gene>
    <name evidence="12" type="ORF">SSS_3675</name>
</gene>
<dbReference type="InterPro" id="IPR006667">
    <property type="entry name" value="SLC41_membr_dom"/>
</dbReference>
<evidence type="ECO:0000256" key="3">
    <source>
        <dbReference type="ARBA" id="ARBA00022448"/>
    </source>
</evidence>
<keyword evidence="3" id="KW-0813">Transport</keyword>